<dbReference type="OrthoDB" id="264015at2759"/>
<dbReference type="EMBL" id="NBII01000003">
    <property type="protein sequence ID" value="PAV21183.1"/>
    <property type="molecule type" value="Genomic_DNA"/>
</dbReference>
<feature type="compositionally biased region" description="Polar residues" evidence="1">
    <location>
        <begin position="866"/>
        <end position="884"/>
    </location>
</feature>
<evidence type="ECO:0000256" key="1">
    <source>
        <dbReference type="SAM" id="MobiDB-lite"/>
    </source>
</evidence>
<dbReference type="AlphaFoldDB" id="A0A286UNK9"/>
<evidence type="ECO:0000313" key="3">
    <source>
        <dbReference type="EMBL" id="PAV21183.1"/>
    </source>
</evidence>
<reference evidence="3 4" key="1">
    <citation type="journal article" date="2017" name="Mol. Ecol.">
        <title>Comparative and population genomic landscape of Phellinus noxius: A hypervariable fungus causing root rot in trees.</title>
        <authorList>
            <person name="Chung C.L."/>
            <person name="Lee T.J."/>
            <person name="Akiba M."/>
            <person name="Lee H.H."/>
            <person name="Kuo T.H."/>
            <person name="Liu D."/>
            <person name="Ke H.M."/>
            <person name="Yokoi T."/>
            <person name="Roa M.B."/>
            <person name="Lu M.J."/>
            <person name="Chang Y.Y."/>
            <person name="Ann P.J."/>
            <person name="Tsai J.N."/>
            <person name="Chen C.Y."/>
            <person name="Tzean S.S."/>
            <person name="Ota Y."/>
            <person name="Hattori T."/>
            <person name="Sahashi N."/>
            <person name="Liou R.F."/>
            <person name="Kikuchi T."/>
            <person name="Tsai I.J."/>
        </authorList>
    </citation>
    <scope>NUCLEOTIDE SEQUENCE [LARGE SCALE GENOMIC DNA]</scope>
    <source>
        <strain evidence="3 4">FFPRI411160</strain>
    </source>
</reference>
<keyword evidence="2" id="KW-0812">Transmembrane</keyword>
<dbReference type="STRING" id="2282107.A0A286UNK9"/>
<feature type="region of interest" description="Disordered" evidence="1">
    <location>
        <begin position="933"/>
        <end position="953"/>
    </location>
</feature>
<gene>
    <name evidence="3" type="ORF">PNOK_0381000</name>
</gene>
<dbReference type="PANTHER" id="PTHR35152">
    <property type="entry name" value="DOMAIN SIGNALLING PROTEIN, PUTATIVE (AFU_ORTHOLOGUE AFUA_5G11310)-RELATED"/>
    <property type="match status" value="1"/>
</dbReference>
<keyword evidence="2" id="KW-1133">Transmembrane helix</keyword>
<feature type="transmembrane region" description="Helical" evidence="2">
    <location>
        <begin position="102"/>
        <end position="122"/>
    </location>
</feature>
<name>A0A286UNK9_9AGAM</name>
<keyword evidence="4" id="KW-1185">Reference proteome</keyword>
<keyword evidence="2" id="KW-0472">Membrane</keyword>
<evidence type="ECO:0000256" key="2">
    <source>
        <dbReference type="SAM" id="Phobius"/>
    </source>
</evidence>
<feature type="transmembrane region" description="Helical" evidence="2">
    <location>
        <begin position="198"/>
        <end position="225"/>
    </location>
</feature>
<organism evidence="3 4">
    <name type="scientific">Pyrrhoderma noxium</name>
    <dbReference type="NCBI Taxonomy" id="2282107"/>
    <lineage>
        <taxon>Eukaryota</taxon>
        <taxon>Fungi</taxon>
        <taxon>Dikarya</taxon>
        <taxon>Basidiomycota</taxon>
        <taxon>Agaricomycotina</taxon>
        <taxon>Agaricomycetes</taxon>
        <taxon>Hymenochaetales</taxon>
        <taxon>Hymenochaetaceae</taxon>
        <taxon>Pyrrhoderma</taxon>
    </lineage>
</organism>
<feature type="transmembrane region" description="Helical" evidence="2">
    <location>
        <begin position="27"/>
        <end position="48"/>
    </location>
</feature>
<proteinExistence type="predicted"/>
<accession>A0A286UNK9</accession>
<dbReference type="PANTHER" id="PTHR35152:SF1">
    <property type="entry name" value="DOMAIN SIGNALLING PROTEIN, PUTATIVE (AFU_ORTHOLOGUE AFUA_5G11310)-RELATED"/>
    <property type="match status" value="1"/>
</dbReference>
<feature type="transmembrane region" description="Helical" evidence="2">
    <location>
        <begin position="60"/>
        <end position="82"/>
    </location>
</feature>
<protein>
    <submittedName>
        <fullName evidence="3">Sodium hydrogen exchanger</fullName>
    </submittedName>
</protein>
<comment type="caution">
    <text evidence="3">The sequence shown here is derived from an EMBL/GenBank/DDBJ whole genome shotgun (WGS) entry which is preliminary data.</text>
</comment>
<feature type="transmembrane region" description="Helical" evidence="2">
    <location>
        <begin position="167"/>
        <end position="189"/>
    </location>
</feature>
<feature type="compositionally biased region" description="Low complexity" evidence="1">
    <location>
        <begin position="845"/>
        <end position="865"/>
    </location>
</feature>
<feature type="region of interest" description="Disordered" evidence="1">
    <location>
        <begin position="845"/>
        <end position="888"/>
    </location>
</feature>
<evidence type="ECO:0000313" key="4">
    <source>
        <dbReference type="Proteomes" id="UP000217199"/>
    </source>
</evidence>
<dbReference type="Proteomes" id="UP000217199">
    <property type="component" value="Unassembled WGS sequence"/>
</dbReference>
<feature type="transmembrane region" description="Helical" evidence="2">
    <location>
        <begin position="134"/>
        <end position="155"/>
    </location>
</feature>
<sequence length="990" mass="112124">MNTSACCGMTLENSASSQIHFKSRSMIFMWSTVNMTLGAYSTFSLLRRLRNPDLTNIRRFILTLTASILMASGLWSSQLIIYRGWTPPVDDLNQGPLQLQPGFIVLSFVAPVGLIFTAYVLLDFKLGHKVLSWSCGLCGTLVGLSAGIIHFSLFLPLSSYNVTFKHTLVTISFLVAIFVSLFTHFTVVLQRSEHYRLWVLWCISPVFGGLITISVYVLQTAMTLIPSQYNELSGRSGKDSGITTLLPSTVITVALICTCISMYYLDHLEVRYDHISSPHLCITSIAFYDDGSLLASEEEILPIKTIDMTGIPKDILQDLDVRRDIYYWLLSISLDWSIIEPYISLISQDSASPKRCQHLCPLDLSILLHRRYTGHSIIPQVQVRSVDLLKIRLLEAAARLAVELNISLTGIGILYERTLEIPAPRDTLSCSIHPFGPPVACRDAEEAIKSSLNSGIMLLFVRRVPFPPLDMASRFQTEDNRTRRFGPQSSKPHFMRRFRDTLAEITGLNETNIENMLCNCREFATKGLRPILEPGQTYVSIFAERWSPDEKTEVLVYDFAKHQIPSYRLDLPEFTPKMRRWLRDMSGFTVSDLIYICQGDVRQGQAYHRVKGSNHINKDWEYDSMIEFKKVFAVALIQLMRDVSFIGEDLPTWTQLTANILDVPSTDSEGPSAHMIVLHCQEGRLTGSDGDRSDFSQTTESYGHLIPSTSSHSPRMPFVFTYIPREMYDRQYSLVTSPVAQEAYREEAIRELEQILYTGSHTRKGRTDIFKRSTTRSRDQQSCSMTLVSSFSVESLNECGGQSSAKQLVQNGWSNLKDRARTLKTRLSRKQLRNVHERELVQIPSLPYPNSLSSSSTATPSTESTRITASSSNSPSKPMQLLSSSDRRRYMRSANDVNIIKSNNEELAAPSLLLSERNFWLSSRNQAKPILESNNRNSFNRNKTHQHGDDEQYSFLRVPPSSFTFSDRPYSRPISSYASYSVPNVNESRF</sequence>
<dbReference type="InParanoid" id="A0A286UNK9"/>